<dbReference type="GO" id="GO:0008610">
    <property type="term" value="P:lipid biosynthetic process"/>
    <property type="evidence" value="ECO:0007669"/>
    <property type="project" value="InterPro"/>
</dbReference>
<dbReference type="InterPro" id="IPR040097">
    <property type="entry name" value="FAAL/FAAC"/>
</dbReference>
<dbReference type="PATRIC" id="fig|741277.3.peg.1510"/>
<dbReference type="SUPFAM" id="SSF52777">
    <property type="entry name" value="CoA-dependent acyltransferases"/>
    <property type="match status" value="2"/>
</dbReference>
<dbReference type="Gene3D" id="3.40.50.12780">
    <property type="entry name" value="N-terminal domain of ligase-like"/>
    <property type="match status" value="1"/>
</dbReference>
<dbReference type="FunFam" id="3.30.559.10:FF:000012">
    <property type="entry name" value="Non-ribosomal peptide synthetase"/>
    <property type="match status" value="1"/>
</dbReference>
<reference evidence="9 10" key="1">
    <citation type="submission" date="2011-09" db="EMBL/GenBank/DDBJ databases">
        <title>The draft genome of Fischerella sp. JSC-11.</title>
        <authorList>
            <consortium name="US DOE Joint Genome Institute (JGI-PGF)"/>
            <person name="Lucas S."/>
            <person name="Han J."/>
            <person name="Lapidus A."/>
            <person name="Cheng J.-F."/>
            <person name="Goodwin L."/>
            <person name="Pitluck S."/>
            <person name="Peters L."/>
            <person name="Land M.L."/>
            <person name="Hauser L."/>
            <person name="Sarkisova S."/>
            <person name="Bryant D.A."/>
            <person name="Brown I."/>
            <person name="Woyke T.J."/>
        </authorList>
    </citation>
    <scope>NUCLEOTIDE SEQUENCE [LARGE SCALE GENOMIC DNA]</scope>
    <source>
        <strain evidence="9 10">JSC-11</strain>
    </source>
</reference>
<dbReference type="Gene3D" id="3.30.559.10">
    <property type="entry name" value="Chloramphenicol acetyltransferase-like domain"/>
    <property type="match status" value="1"/>
</dbReference>
<organism evidence="9 10">
    <name type="scientific">Fischerella thermalis JSC-11</name>
    <dbReference type="NCBI Taxonomy" id="741277"/>
    <lineage>
        <taxon>Bacteria</taxon>
        <taxon>Bacillati</taxon>
        <taxon>Cyanobacteriota</taxon>
        <taxon>Cyanophyceae</taxon>
        <taxon>Nostocales</taxon>
        <taxon>Hapalosiphonaceae</taxon>
        <taxon>Fischerella</taxon>
    </lineage>
</organism>
<dbReference type="FunFam" id="3.40.50.12780:FF:000013">
    <property type="entry name" value="Long-chain-fatty-acid--AMP ligase FadD32"/>
    <property type="match status" value="1"/>
</dbReference>
<dbReference type="FunFam" id="3.40.50.980:FF:000002">
    <property type="entry name" value="Enterobactin synthetase component F"/>
    <property type="match status" value="1"/>
</dbReference>
<dbReference type="InterPro" id="IPR006162">
    <property type="entry name" value="Ppantetheine_attach_site"/>
</dbReference>
<evidence type="ECO:0000256" key="1">
    <source>
        <dbReference type="ARBA" id="ARBA00001957"/>
    </source>
</evidence>
<feature type="domain" description="Carrier" evidence="8">
    <location>
        <begin position="608"/>
        <end position="685"/>
    </location>
</feature>
<name>G6FSF6_9CYAN</name>
<keyword evidence="3" id="KW-0596">Phosphopantetheine</keyword>
<proteinExistence type="inferred from homology"/>
<evidence type="ECO:0000256" key="3">
    <source>
        <dbReference type="ARBA" id="ARBA00022450"/>
    </source>
</evidence>
<dbReference type="Pfam" id="PF00501">
    <property type="entry name" value="AMP-binding"/>
    <property type="match status" value="2"/>
</dbReference>
<evidence type="ECO:0000256" key="5">
    <source>
        <dbReference type="ARBA" id="ARBA00022598"/>
    </source>
</evidence>
<dbReference type="PANTHER" id="PTHR45527:SF1">
    <property type="entry name" value="FATTY ACID SYNTHASE"/>
    <property type="match status" value="1"/>
</dbReference>
<dbReference type="Pfam" id="PF00550">
    <property type="entry name" value="PP-binding"/>
    <property type="match status" value="2"/>
</dbReference>
<dbReference type="InterPro" id="IPR036736">
    <property type="entry name" value="ACP-like_sf"/>
</dbReference>
<dbReference type="InterPro" id="IPR045851">
    <property type="entry name" value="AMP-bd_C_sf"/>
</dbReference>
<evidence type="ECO:0000256" key="7">
    <source>
        <dbReference type="ARBA" id="ARBA00023098"/>
    </source>
</evidence>
<dbReference type="FunFam" id="1.10.1200.10:FF:000016">
    <property type="entry name" value="Non-ribosomal peptide synthase"/>
    <property type="match status" value="1"/>
</dbReference>
<dbReference type="InterPro" id="IPR010071">
    <property type="entry name" value="AA_adenyl_dom"/>
</dbReference>
<dbReference type="Gene3D" id="3.30.559.30">
    <property type="entry name" value="Nonribosomal peptide synthetase, condensation domain"/>
    <property type="match status" value="1"/>
</dbReference>
<dbReference type="SUPFAM" id="SSF47336">
    <property type="entry name" value="ACP-like"/>
    <property type="match status" value="2"/>
</dbReference>
<dbReference type="EMBL" id="AGIZ01000005">
    <property type="protein sequence ID" value="EHC14792.1"/>
    <property type="molecule type" value="Genomic_DNA"/>
</dbReference>
<feature type="domain" description="Carrier" evidence="8">
    <location>
        <begin position="1727"/>
        <end position="1802"/>
    </location>
</feature>
<dbReference type="InterPro" id="IPR042099">
    <property type="entry name" value="ANL_N_sf"/>
</dbReference>
<dbReference type="PROSITE" id="PS00012">
    <property type="entry name" value="PHOSPHOPANTETHEINE"/>
    <property type="match status" value="1"/>
</dbReference>
<dbReference type="NCBIfam" id="TIGR01733">
    <property type="entry name" value="AA-adenyl-dom"/>
    <property type="match status" value="1"/>
</dbReference>
<dbReference type="InterPro" id="IPR000873">
    <property type="entry name" value="AMP-dep_synth/lig_dom"/>
</dbReference>
<keyword evidence="5" id="KW-0436">Ligase</keyword>
<gene>
    <name evidence="9" type="ORF">FJSC11DRAFT_1703</name>
</gene>
<dbReference type="GO" id="GO:0072330">
    <property type="term" value="P:monocarboxylic acid biosynthetic process"/>
    <property type="evidence" value="ECO:0007669"/>
    <property type="project" value="UniProtKB-ARBA"/>
</dbReference>
<comment type="similarity">
    <text evidence="2">Belongs to the ATP-dependent AMP-binding enzyme family.</text>
</comment>
<evidence type="ECO:0000256" key="2">
    <source>
        <dbReference type="ARBA" id="ARBA00006432"/>
    </source>
</evidence>
<dbReference type="Gene3D" id="2.30.38.10">
    <property type="entry name" value="Luciferase, Domain 3"/>
    <property type="match status" value="2"/>
</dbReference>
<dbReference type="PROSITE" id="PS00455">
    <property type="entry name" value="AMP_BINDING"/>
    <property type="match status" value="2"/>
</dbReference>
<dbReference type="CDD" id="cd05931">
    <property type="entry name" value="FAAL"/>
    <property type="match status" value="1"/>
</dbReference>
<dbReference type="FunFam" id="3.40.50.12780:FF:000012">
    <property type="entry name" value="Non-ribosomal peptide synthetase"/>
    <property type="match status" value="1"/>
</dbReference>
<dbReference type="GO" id="GO:0016874">
    <property type="term" value="F:ligase activity"/>
    <property type="evidence" value="ECO:0007669"/>
    <property type="project" value="UniProtKB-KW"/>
</dbReference>
<dbReference type="GO" id="GO:0006631">
    <property type="term" value="P:fatty acid metabolic process"/>
    <property type="evidence" value="ECO:0007669"/>
    <property type="project" value="UniProtKB-KW"/>
</dbReference>
<comment type="cofactor">
    <cofactor evidence="1">
        <name>pantetheine 4'-phosphate</name>
        <dbReference type="ChEBI" id="CHEBI:47942"/>
    </cofactor>
</comment>
<keyword evidence="6" id="KW-0276">Fatty acid metabolism</keyword>
<dbReference type="FunFam" id="3.40.50.980:FF:000001">
    <property type="entry name" value="Non-ribosomal peptide synthetase"/>
    <property type="match status" value="1"/>
</dbReference>
<dbReference type="Gene3D" id="1.10.1200.10">
    <property type="entry name" value="ACP-like"/>
    <property type="match status" value="2"/>
</dbReference>
<dbReference type="GeneID" id="35795855"/>
<accession>G6FSF6</accession>
<keyword evidence="7" id="KW-0443">Lipid metabolism</keyword>
<dbReference type="FunFam" id="3.30.559.30:FF:000001">
    <property type="entry name" value="Non-ribosomal peptide synthetase"/>
    <property type="match status" value="1"/>
</dbReference>
<dbReference type="GO" id="GO:0043041">
    <property type="term" value="P:amino acid activation for nonribosomal peptide biosynthetic process"/>
    <property type="evidence" value="ECO:0007669"/>
    <property type="project" value="TreeGrafter"/>
</dbReference>
<dbReference type="InterPro" id="IPR009081">
    <property type="entry name" value="PP-bd_ACP"/>
</dbReference>
<dbReference type="PROSITE" id="PS50075">
    <property type="entry name" value="CARRIER"/>
    <property type="match status" value="2"/>
</dbReference>
<dbReference type="GO" id="GO:0044550">
    <property type="term" value="P:secondary metabolite biosynthetic process"/>
    <property type="evidence" value="ECO:0007669"/>
    <property type="project" value="UniProtKB-ARBA"/>
</dbReference>
<dbReference type="CDD" id="cd19531">
    <property type="entry name" value="LCL_NRPS-like"/>
    <property type="match status" value="1"/>
</dbReference>
<dbReference type="InterPro" id="IPR001242">
    <property type="entry name" value="Condensation_dom"/>
</dbReference>
<comment type="caution">
    <text evidence="9">The sequence shown here is derived from an EMBL/GenBank/DDBJ whole genome shotgun (WGS) entry which is preliminary data.</text>
</comment>
<dbReference type="GO" id="GO:0005829">
    <property type="term" value="C:cytosol"/>
    <property type="evidence" value="ECO:0007669"/>
    <property type="project" value="TreeGrafter"/>
</dbReference>
<evidence type="ECO:0000259" key="8">
    <source>
        <dbReference type="PROSITE" id="PS50075"/>
    </source>
</evidence>
<dbReference type="Proteomes" id="UP000004344">
    <property type="component" value="Unassembled WGS sequence"/>
</dbReference>
<dbReference type="Gene3D" id="3.30.300.30">
    <property type="match status" value="2"/>
</dbReference>
<dbReference type="SUPFAM" id="SSF56801">
    <property type="entry name" value="Acetyl-CoA synthetase-like"/>
    <property type="match status" value="2"/>
</dbReference>
<evidence type="ECO:0000256" key="4">
    <source>
        <dbReference type="ARBA" id="ARBA00022553"/>
    </source>
</evidence>
<dbReference type="GO" id="GO:0071766">
    <property type="term" value="P:Actinobacterium-type cell wall biogenesis"/>
    <property type="evidence" value="ECO:0007669"/>
    <property type="project" value="UniProtKB-ARBA"/>
</dbReference>
<protein>
    <submittedName>
        <fullName evidence="9">Amino acid adenylation domain protein</fullName>
    </submittedName>
</protein>
<dbReference type="Pfam" id="PF23024">
    <property type="entry name" value="AMP-dom_DIP2-like"/>
    <property type="match status" value="1"/>
</dbReference>
<dbReference type="InterPro" id="IPR025110">
    <property type="entry name" value="AMP-bd_C"/>
</dbReference>
<sequence length="1839" mass="205836">MAQQTKSSKEISHNCSTVVDVLRLRSSTQPTRRAFTFLEDGESQEATLTYQQLDKRSRAIASQLQALNLKGERALLLYPPGLDYLSAFFGCLYAGVVAVPAYPPQNKRKALRIQAISTDAQARIALTTTAMLPTLQSILAQQTNLENIRWLVTDNLAEGLEDSWQQPDINADTIAFLQYTSGSTGIPKGVMLSHSNLLHNAAATYQFMGHSPNSKFVSWLPVYHDMGLIGGILQPLYGGFSCILMSPASFLQRPFRWLQAISRYKGTTSGAPNFAYEYCIHKITPEQRSCLDLSSWSVAFNGAEPVRQDTLEQFALTFAECGFRREAFYPCYGMAEATLMVSGGSKTALPIVKKVQKSALANNQVIEVSAQTQDKDIQTFVSCGKIIPQQQIVIANPETLTRSSPNQVGEIWVSGPSVGQGYWHRQEETERTFRAYLKDTGEGPFLRTGDLGFLDNGELFITGRAKDLIIIRGRNLYPQDIELTTERSHPSLRSSSTAAFSVEVNDQEQLVIVQELEFRAKPDINEATTAIRQAVTEEHEVQVHAVVLIKPGTIPKTSSGKIQRRATKVAFLAGELDVVGSSISNNTAYLGKENHLQRQTLLALTPEESQPLLESYLREQVARVLSVAPQEINPQQPLSSLGLDSLRVFELKNQIEADLEVTVSVADFFEGLNTRSLSTKILTQLATTTSIPSISVTQVQKTTSVHPLSFSQQGLWFIHQFVPDSPAYNIPILINCKGKINEAVVAQSLNEIIRRHAVLRTNFVVVDGQPLQVIQPATKLTLLTEDLQQVTLNQRAEQVRRLASEFAQQPFDLSSQPLLRAKLLRLDQQEYTLLLTLHHIIADGWSIGILIQELAALYAAFSRGEPSPLPELPIQYIDFAYWQRQWLQSDRIQTLLTYWKQQLGGKLPVLNLPTDRPRSPIQTFKGAQARLTLSPTLTAELKKLGHSEGVTLFMTMLTAFKILLYRYTGQTDILVGSPIANRNQTEVKSLIGYFVNVLVLRTDLANQPSFRELLSQVKSTALEAYIHQDLPFEKLVEELHLDRDLSYNPLFQVMFVLQNVPIPSPKLSDISITCQEGENGTAKFDLTLFVADTEHGLLITAEYNTDLFNADTIHRLLGHFQTLLTGVVKNPDQCIADLPLLTAPEKQQLLVDWNNTKTDYPQNLCVHHLFEEQVEQTPDAIAVVFNKETFAYRELNQRANQIAHSLQQLGVQPDVIVGICMERSPEMVIGILAILKAGGAYLPLDTAYPQERLALMLADAGVKVLLTQQHLVKKLPPHQAQVICLDTDSETFAAHSQENLVGEVKPENLAYVIYTSGSTGIPKGVMNTHLGLCNRLLWMQDAYQLTPADRVLQKTPFSFDVSVWEFFWPLLTGAILVLAKPEGHKDAGYLVELIAQEQITTLHFVPSMLQVFLEAPGLEKCQSLKRVICSGEALPFDLQERFFESLDAELYNLYGPTEAAIDVTAWRCQRGSNEKIVPIGRPIANTQIYILDRHLQPVPIGVPGELHIGGVGLARGYLNRPELTEEKFIPNPLTHFELPILDYKLGDCSKNPEDCDRTQFSNPKSVLESSEVSSGTLRVNRLSAKSQNLKFNRLYKTGDLARYRPDGNIEFLGRIDHQVKIRGFRIELGEIEAVLGQHPQVREVVVIATEDRLSERRLVAYVVPNQDHAPSIDELRDRLREKLPEYMVPSAFVMLDALPLTPNGKVDRRALPAPDSLRPELASTYQPPQSQIEQEIAKVWQTVLHLEKVGVNDNFFDLGGNSLLMVQVTNKLQAVFQRNLSVVAMFQHPTISSLTQYLSQQPEDVPAFGSMRDRAQKQMEVLNQRKNFWIKQNKKTRNQ</sequence>
<dbReference type="GO" id="GO:0031177">
    <property type="term" value="F:phosphopantetheine binding"/>
    <property type="evidence" value="ECO:0007669"/>
    <property type="project" value="InterPro"/>
</dbReference>
<dbReference type="Pfam" id="PF00668">
    <property type="entry name" value="Condensation"/>
    <property type="match status" value="1"/>
</dbReference>
<dbReference type="InterPro" id="IPR020845">
    <property type="entry name" value="AMP-binding_CS"/>
</dbReference>
<dbReference type="InterPro" id="IPR020806">
    <property type="entry name" value="PKS_PP-bd"/>
</dbReference>
<evidence type="ECO:0000256" key="6">
    <source>
        <dbReference type="ARBA" id="ARBA00022832"/>
    </source>
</evidence>
<evidence type="ECO:0000313" key="9">
    <source>
        <dbReference type="EMBL" id="EHC14792.1"/>
    </source>
</evidence>
<evidence type="ECO:0000313" key="10">
    <source>
        <dbReference type="Proteomes" id="UP000004344"/>
    </source>
</evidence>
<dbReference type="InterPro" id="IPR023213">
    <property type="entry name" value="CAT-like_dom_sf"/>
</dbReference>
<dbReference type="RefSeq" id="WP_009456266.1">
    <property type="nucleotide sequence ID" value="NZ_AGIZ01000005.1"/>
</dbReference>
<dbReference type="Gene3D" id="3.40.50.980">
    <property type="match status" value="2"/>
</dbReference>
<dbReference type="Pfam" id="PF13193">
    <property type="entry name" value="AMP-binding_C"/>
    <property type="match status" value="1"/>
</dbReference>
<keyword evidence="4" id="KW-0597">Phosphoprotein</keyword>
<dbReference type="PANTHER" id="PTHR45527">
    <property type="entry name" value="NONRIBOSOMAL PEPTIDE SYNTHETASE"/>
    <property type="match status" value="1"/>
</dbReference>
<dbReference type="FunFam" id="3.30.300.30:FF:000010">
    <property type="entry name" value="Enterobactin synthetase component F"/>
    <property type="match status" value="1"/>
</dbReference>
<keyword evidence="10" id="KW-1185">Reference proteome</keyword>
<dbReference type="SMART" id="SM00823">
    <property type="entry name" value="PKS_PP"/>
    <property type="match status" value="2"/>
</dbReference>
<dbReference type="CDD" id="cd17646">
    <property type="entry name" value="A_NRPS_AB3403-like"/>
    <property type="match status" value="1"/>
</dbReference>